<reference evidence="3 4" key="3">
    <citation type="journal article" date="2011" name="Nat. Chem. Biol.">
        <title>Reveromycin A biosynthesis uses RevG and RevJ for stereospecific spiroacetal formation.</title>
        <authorList>
            <person name="Takahashi S."/>
            <person name="Toyoda A."/>
            <person name="Sekiyama Y."/>
            <person name="Takagi H."/>
            <person name="Nogawa T."/>
            <person name="Uramoto M."/>
            <person name="Suzuki R."/>
            <person name="Koshino H."/>
            <person name="Kumano T."/>
            <person name="Panthee S."/>
            <person name="Dairi T."/>
            <person name="Ishikawa J."/>
            <person name="Ikeda H."/>
            <person name="Sakaki Y."/>
            <person name="Osada H."/>
        </authorList>
    </citation>
    <scope>NUCLEOTIDE SEQUENCE [LARGE SCALE GENOMIC DNA]</scope>
    <source>
        <strain evidence="3 4">SN-593</strain>
    </source>
</reference>
<dbReference type="AlphaFoldDB" id="A0A7U3VN80"/>
<feature type="compositionally biased region" description="Low complexity" evidence="1">
    <location>
        <begin position="570"/>
        <end position="581"/>
    </location>
</feature>
<dbReference type="RefSeq" id="WP_202233694.1">
    <property type="nucleotide sequence ID" value="NZ_AP018365.1"/>
</dbReference>
<gene>
    <name evidence="3" type="ORF">RVR_3113</name>
</gene>
<feature type="region of interest" description="Disordered" evidence="1">
    <location>
        <begin position="570"/>
        <end position="596"/>
    </location>
</feature>
<accession>A0A7U3VN80</accession>
<feature type="compositionally biased region" description="Low complexity" evidence="1">
    <location>
        <begin position="76"/>
        <end position="88"/>
    </location>
</feature>
<reference evidence="3 4" key="4">
    <citation type="journal article" date="2020" name="Sci. Rep.">
        <title>beta-carboline chemical signals induce reveromycin production through a LuxR family regulator in Streptomyces sp. SN-593.</title>
        <authorList>
            <person name="Panthee S."/>
            <person name="Kito N."/>
            <person name="Hayashi T."/>
            <person name="Shimizu T."/>
            <person name="Ishikawa J."/>
            <person name="Hamamoto H."/>
            <person name="Osada H."/>
            <person name="Takahashi S."/>
        </authorList>
    </citation>
    <scope>NUCLEOTIDE SEQUENCE [LARGE SCALE GENOMIC DNA]</scope>
    <source>
        <strain evidence="3 4">SN-593</strain>
    </source>
</reference>
<proteinExistence type="predicted"/>
<feature type="transmembrane region" description="Helical" evidence="2">
    <location>
        <begin position="108"/>
        <end position="126"/>
    </location>
</feature>
<feature type="transmembrane region" description="Helical" evidence="2">
    <location>
        <begin position="224"/>
        <end position="242"/>
    </location>
</feature>
<feature type="transmembrane region" description="Helical" evidence="2">
    <location>
        <begin position="156"/>
        <end position="187"/>
    </location>
</feature>
<evidence type="ECO:0000256" key="1">
    <source>
        <dbReference type="SAM" id="MobiDB-lite"/>
    </source>
</evidence>
<evidence type="ECO:0000313" key="4">
    <source>
        <dbReference type="Proteomes" id="UP000595703"/>
    </source>
</evidence>
<dbReference type="KEGG" id="arev:RVR_3113"/>
<dbReference type="EMBL" id="AP018365">
    <property type="protein sequence ID" value="BBA97393.1"/>
    <property type="molecule type" value="Genomic_DNA"/>
</dbReference>
<name>A0A7U3VN80_9ACTN</name>
<feature type="compositionally biased region" description="Basic and acidic residues" evidence="1">
    <location>
        <begin position="8"/>
        <end position="20"/>
    </location>
</feature>
<organism evidence="3 4">
    <name type="scientific">Actinacidiphila reveromycinica</name>
    <dbReference type="NCBI Taxonomy" id="659352"/>
    <lineage>
        <taxon>Bacteria</taxon>
        <taxon>Bacillati</taxon>
        <taxon>Actinomycetota</taxon>
        <taxon>Actinomycetes</taxon>
        <taxon>Kitasatosporales</taxon>
        <taxon>Streptomycetaceae</taxon>
        <taxon>Actinacidiphila</taxon>
    </lineage>
</organism>
<dbReference type="Pfam" id="PF19484">
    <property type="entry name" value="DUF6020"/>
    <property type="match status" value="1"/>
</dbReference>
<reference evidence="3 4" key="1">
    <citation type="journal article" date="2010" name="J. Bacteriol.">
        <title>Biochemical characterization of a novel indole prenyltransferase from Streptomyces sp. SN-593.</title>
        <authorList>
            <person name="Takahashi S."/>
            <person name="Takagi H."/>
            <person name="Toyoda A."/>
            <person name="Uramoto M."/>
            <person name="Nogawa T."/>
            <person name="Ueki M."/>
            <person name="Sakaki Y."/>
            <person name="Osada H."/>
        </authorList>
    </citation>
    <scope>NUCLEOTIDE SEQUENCE [LARGE SCALE GENOMIC DNA]</scope>
    <source>
        <strain evidence="3 4">SN-593</strain>
    </source>
</reference>
<feature type="transmembrane region" description="Helical" evidence="2">
    <location>
        <begin position="516"/>
        <end position="533"/>
    </location>
</feature>
<feature type="region of interest" description="Disordered" evidence="1">
    <location>
        <begin position="1"/>
        <end position="93"/>
    </location>
</feature>
<dbReference type="Proteomes" id="UP000595703">
    <property type="component" value="Chromosome"/>
</dbReference>
<evidence type="ECO:0000313" key="3">
    <source>
        <dbReference type="EMBL" id="BBA97393.1"/>
    </source>
</evidence>
<keyword evidence="4" id="KW-1185">Reference proteome</keyword>
<evidence type="ECO:0000256" key="2">
    <source>
        <dbReference type="SAM" id="Phobius"/>
    </source>
</evidence>
<sequence>MSAPKPLGEGRPDAPADPRPADPPPADRAGVGPAPRPAPGLDTGPASEHAARAHTPASGPPASGAPASGTGGGSAGLPAGATALTPRSGPRPPWWSPARVPARLRFPLGVYALCQLLLFGWWAAFYPGRVTGDSLTYLYEVSTSHWRADHSVAYDALLWISLQVTGGVAALTFVQTVAMAAALAYVCASLRDLGVHGRWSAVAAAVVAAAPMTGSFTVYVWKDVAYTVATLVAFGAVVRLTARRLRREHAVRDRSLRRQLLTLAAGCLGIGLFRNNGFPVIIAAGVLLVLLLPGMRRRIAVATAVPLVLTLGMNNLLYPALGVQMPRADEVYAFNYADIGVVYAERPDVFSAADLRLLRGIAPLSHWRGPGGDCHVADPLMHEPLDRFKAGRENGQLLALWGRLLTHHPTLVIGARLCRADIAWAFTGHTGMYPASNRDVLRSWSAYGLDSVQQLPYHASLRDAPLSYKLDHAATRAFEWTKAPDRAPLLWRGVNWTYLGYLLVAVAAVRRRRYELLALAALPVALQATVLAANPSPLWRYMCAALFVGVLTVPVVALAGPGRAPWERAGVAPPDAVAGPSAEGGRDTAPATGHRT</sequence>
<feature type="transmembrane region" description="Helical" evidence="2">
    <location>
        <begin position="299"/>
        <end position="318"/>
    </location>
</feature>
<evidence type="ECO:0008006" key="5">
    <source>
        <dbReference type="Google" id="ProtNLM"/>
    </source>
</evidence>
<feature type="transmembrane region" description="Helical" evidence="2">
    <location>
        <begin position="199"/>
        <end position="218"/>
    </location>
</feature>
<protein>
    <recommendedName>
        <fullName evidence="5">Glycosyltransferase RgtA/B/C/D-like domain-containing protein</fullName>
    </recommendedName>
</protein>
<keyword evidence="2" id="KW-0812">Transmembrane</keyword>
<reference evidence="3 4" key="2">
    <citation type="journal article" date="2011" name="J. Antibiot.">
        <title>Furaquinocins I and J: novel polyketide isoprenoid hybrid compounds from Streptomyces reveromyceticus SN-593.</title>
        <authorList>
            <person name="Panthee S."/>
            <person name="Takahashi S."/>
            <person name="Takagi H."/>
            <person name="Nogawa T."/>
            <person name="Oowada E."/>
            <person name="Uramoto M."/>
            <person name="Osada H."/>
        </authorList>
    </citation>
    <scope>NUCLEOTIDE SEQUENCE [LARGE SCALE GENOMIC DNA]</scope>
    <source>
        <strain evidence="3 4">SN-593</strain>
    </source>
</reference>
<keyword evidence="2" id="KW-0472">Membrane</keyword>
<feature type="compositionally biased region" description="Low complexity" evidence="1">
    <location>
        <begin position="55"/>
        <end position="68"/>
    </location>
</feature>
<feature type="transmembrane region" description="Helical" evidence="2">
    <location>
        <begin position="539"/>
        <end position="559"/>
    </location>
</feature>
<feature type="transmembrane region" description="Helical" evidence="2">
    <location>
        <begin position="263"/>
        <end position="293"/>
    </location>
</feature>
<keyword evidence="2" id="KW-1133">Transmembrane helix</keyword>
<dbReference type="InterPro" id="IPR046062">
    <property type="entry name" value="DUF6020"/>
</dbReference>